<organism evidence="14">
    <name type="scientific">Caligus clemensi</name>
    <name type="common">Sea louse</name>
    <dbReference type="NCBI Taxonomy" id="344056"/>
    <lineage>
        <taxon>Eukaryota</taxon>
        <taxon>Metazoa</taxon>
        <taxon>Ecdysozoa</taxon>
        <taxon>Arthropoda</taxon>
        <taxon>Crustacea</taxon>
        <taxon>Multicrustacea</taxon>
        <taxon>Hexanauplia</taxon>
        <taxon>Copepoda</taxon>
        <taxon>Siphonostomatoida</taxon>
        <taxon>Caligidae</taxon>
        <taxon>Caligus</taxon>
    </lineage>
</organism>
<dbReference type="EC" id="3.1.1.116" evidence="3"/>
<sequence length="337" mass="37921">MNSKSVISLFRHPTMLGNPRVLLLSSLRHGCPPSRSCSGIVSREEESNTESSNTSSSRVQHSPRLSFTSYEAKSRKNLYPLILNHNLMGTRSNLSRVAKEINRVTRRLVVNVDCRNHGESPKLPEMTYDSMSHDVLSLMSSLEIPKTSFLGTGMGGRVGMLMALRQPSLLDKLIVINSTPLNHMSIMQRVERIKMAGQIMETCKYDIESAEGIVAKKSVADKILTPILKDSFDRSLFLTNLVPATAENDNMWKLNFNAIEASPLGVFPTFEEGVSFKGPCLFITGDKCDYMKEKDLDEVSTLFPNAKFIRIPDTGYWLHVERYRELLEIILPFLTET</sequence>
<evidence type="ECO:0000256" key="5">
    <source>
        <dbReference type="ARBA" id="ARBA00043667"/>
    </source>
</evidence>
<dbReference type="Pfam" id="PF00561">
    <property type="entry name" value="Abhydrolase_1"/>
    <property type="match status" value="1"/>
</dbReference>
<feature type="domain" description="AB hydrolase-1" evidence="13">
    <location>
        <begin position="79"/>
        <end position="185"/>
    </location>
</feature>
<evidence type="ECO:0000313" key="14">
    <source>
        <dbReference type="EMBL" id="ACO15648.1"/>
    </source>
</evidence>
<evidence type="ECO:0000259" key="13">
    <source>
        <dbReference type="Pfam" id="PF00561"/>
    </source>
</evidence>
<comment type="similarity">
    <text evidence="1">Belongs to the AB hydrolase superfamily.</text>
</comment>
<dbReference type="EMBL" id="BT081224">
    <property type="protein sequence ID" value="ACO15648.1"/>
    <property type="molecule type" value="mRNA"/>
</dbReference>
<comment type="catalytic activity">
    <reaction evidence="6">
        <text>a 1,3-diacyl-sn-glycerol + H2O = a 1-acyl-sn-glycerol + a fatty acid + H(+)</text>
        <dbReference type="Rhea" id="RHEA:38503"/>
        <dbReference type="ChEBI" id="CHEBI:15377"/>
        <dbReference type="ChEBI" id="CHEBI:15378"/>
        <dbReference type="ChEBI" id="CHEBI:28868"/>
        <dbReference type="ChEBI" id="CHEBI:64683"/>
        <dbReference type="ChEBI" id="CHEBI:77272"/>
    </reaction>
</comment>
<evidence type="ECO:0000256" key="3">
    <source>
        <dbReference type="ARBA" id="ARBA00026104"/>
    </source>
</evidence>
<gene>
    <name evidence="14" type="primary">ABHDB</name>
</gene>
<dbReference type="InterPro" id="IPR000073">
    <property type="entry name" value="AB_hydrolase_1"/>
</dbReference>
<feature type="region of interest" description="Disordered" evidence="12">
    <location>
        <begin position="32"/>
        <end position="63"/>
    </location>
</feature>
<dbReference type="AlphaFoldDB" id="C1C2Z5"/>
<name>C1C2Z5_CALCM</name>
<reference evidence="14" key="1">
    <citation type="submission" date="2009-03" db="EMBL/GenBank/DDBJ databases">
        <title>Caligus clemensi ESTs and full-length cDNAs.</title>
        <authorList>
            <person name="Yasuike M."/>
            <person name="von Schalburg K."/>
            <person name="Cooper G."/>
            <person name="Leong J."/>
            <person name="Jones S.R.M."/>
            <person name="Koop B.F."/>
        </authorList>
    </citation>
    <scope>NUCLEOTIDE SEQUENCE</scope>
    <source>
        <tissue evidence="14">Whole</tissue>
    </source>
</reference>
<dbReference type="SUPFAM" id="SSF53474">
    <property type="entry name" value="alpha/beta-Hydrolases"/>
    <property type="match status" value="1"/>
</dbReference>
<evidence type="ECO:0000256" key="2">
    <source>
        <dbReference type="ARBA" id="ARBA00022801"/>
    </source>
</evidence>
<comment type="catalytic activity">
    <reaction evidence="5">
        <text>a 1,2-diacyl-sn-glycerol + H2O = a 2-acylglycerol + a fatty acid + H(+)</text>
        <dbReference type="Rhea" id="RHEA:33275"/>
        <dbReference type="ChEBI" id="CHEBI:15377"/>
        <dbReference type="ChEBI" id="CHEBI:15378"/>
        <dbReference type="ChEBI" id="CHEBI:17389"/>
        <dbReference type="ChEBI" id="CHEBI:17815"/>
        <dbReference type="ChEBI" id="CHEBI:28868"/>
        <dbReference type="EC" id="3.1.1.116"/>
    </reaction>
</comment>
<proteinExistence type="evidence at transcript level"/>
<dbReference type="GO" id="GO:0052689">
    <property type="term" value="F:carboxylic ester hydrolase activity"/>
    <property type="evidence" value="ECO:0007669"/>
    <property type="project" value="TreeGrafter"/>
</dbReference>
<keyword evidence="2 14" id="KW-0378">Hydrolase</keyword>
<evidence type="ECO:0000256" key="11">
    <source>
        <dbReference type="ARBA" id="ARBA00048919"/>
    </source>
</evidence>
<dbReference type="Gene3D" id="3.40.50.1820">
    <property type="entry name" value="alpha/beta hydrolase"/>
    <property type="match status" value="1"/>
</dbReference>
<dbReference type="PANTHER" id="PTHR46118">
    <property type="entry name" value="PROTEIN ABHD11"/>
    <property type="match status" value="1"/>
</dbReference>
<comment type="catalytic activity">
    <reaction evidence="10">
        <text>1-octadecanoyl-2-(9Z-octadecenoyl)-sn-glycerol + H2O = 2-(9Z-octadecenoyl)-glycerol + octadecanoate + H(+)</text>
        <dbReference type="Rhea" id="RHEA:77103"/>
        <dbReference type="ChEBI" id="CHEBI:15377"/>
        <dbReference type="ChEBI" id="CHEBI:15378"/>
        <dbReference type="ChEBI" id="CHEBI:25629"/>
        <dbReference type="ChEBI" id="CHEBI:73990"/>
        <dbReference type="ChEBI" id="CHEBI:75468"/>
    </reaction>
</comment>
<evidence type="ECO:0000256" key="10">
    <source>
        <dbReference type="ARBA" id="ARBA00048513"/>
    </source>
</evidence>
<dbReference type="InterPro" id="IPR029058">
    <property type="entry name" value="AB_hydrolase_fold"/>
</dbReference>
<comment type="catalytic activity">
    <reaction evidence="11">
        <text>1-octadecanoyl-2-(5Z,8Z,11Z,14Z-eicosatetraenoyl)-sn-glycerol + H2O = 2-(5Z,8Z,11Z,14Z-eicosatetraenoyl)-glycerol + octadecanoate + H(+)</text>
        <dbReference type="Rhea" id="RHEA:38507"/>
        <dbReference type="ChEBI" id="CHEBI:15377"/>
        <dbReference type="ChEBI" id="CHEBI:15378"/>
        <dbReference type="ChEBI" id="CHEBI:25629"/>
        <dbReference type="ChEBI" id="CHEBI:52392"/>
        <dbReference type="ChEBI" id="CHEBI:75728"/>
    </reaction>
</comment>
<dbReference type="GO" id="GO:0005739">
    <property type="term" value="C:mitochondrion"/>
    <property type="evidence" value="ECO:0007669"/>
    <property type="project" value="TreeGrafter"/>
</dbReference>
<dbReference type="PANTHER" id="PTHR46118:SF4">
    <property type="entry name" value="PROTEIN ABHD11"/>
    <property type="match status" value="1"/>
</dbReference>
<accession>C1C2Z5</accession>
<evidence type="ECO:0000256" key="1">
    <source>
        <dbReference type="ARBA" id="ARBA00008645"/>
    </source>
</evidence>
<comment type="catalytic activity">
    <reaction evidence="8">
        <text>1-octadecanoyl-2-(4Z,7Z,10Z,13Z,16Z,19Z-docosahexaenoyl)-sn-glycerol + H2O = 2-(4Z,7Z,10Z,13Z,16Z,19Z-docosahexaenoyl)-glycerol + octadecanoate + H(+)</text>
        <dbReference type="Rhea" id="RHEA:77107"/>
        <dbReference type="ChEBI" id="CHEBI:15377"/>
        <dbReference type="ChEBI" id="CHEBI:15378"/>
        <dbReference type="ChEBI" id="CHEBI:25629"/>
        <dbReference type="ChEBI" id="CHEBI:77129"/>
        <dbReference type="ChEBI" id="CHEBI:186738"/>
    </reaction>
</comment>
<evidence type="ECO:0000256" key="7">
    <source>
        <dbReference type="ARBA" id="ARBA00044064"/>
    </source>
</evidence>
<evidence type="ECO:0000256" key="9">
    <source>
        <dbReference type="ARBA" id="ARBA00048504"/>
    </source>
</evidence>
<protein>
    <recommendedName>
        <fullName evidence="7">sn-1-specific diacylglycerol lipase ABHD11</fullName>
        <ecNumber evidence="3">3.1.1.116</ecNumber>
    </recommendedName>
    <alternativeName>
        <fullName evidence="4">Alpha/beta hydrolase domain-containing protein 11</fullName>
    </alternativeName>
</protein>
<evidence type="ECO:0000256" key="8">
    <source>
        <dbReference type="ARBA" id="ARBA00048283"/>
    </source>
</evidence>
<evidence type="ECO:0000256" key="12">
    <source>
        <dbReference type="SAM" id="MobiDB-lite"/>
    </source>
</evidence>
<feature type="compositionally biased region" description="Low complexity" evidence="12">
    <location>
        <begin position="49"/>
        <end position="58"/>
    </location>
</feature>
<evidence type="ECO:0000256" key="4">
    <source>
        <dbReference type="ARBA" id="ARBA00042703"/>
    </source>
</evidence>
<evidence type="ECO:0000256" key="6">
    <source>
        <dbReference type="ARBA" id="ARBA00043742"/>
    </source>
</evidence>
<comment type="catalytic activity">
    <reaction evidence="9">
        <text>1,2-didecanoylglycerol + H2O = decanoylglycerol + decanoate + H(+)</text>
        <dbReference type="Rhea" id="RHEA:48596"/>
        <dbReference type="ChEBI" id="CHEBI:11152"/>
        <dbReference type="ChEBI" id="CHEBI:15377"/>
        <dbReference type="ChEBI" id="CHEBI:15378"/>
        <dbReference type="ChEBI" id="CHEBI:27689"/>
        <dbReference type="ChEBI" id="CHEBI:90605"/>
    </reaction>
</comment>